<name>A0A8H5HNQ7_9AGAR</name>
<comment type="caution">
    <text evidence="1">The sequence shown here is derived from an EMBL/GenBank/DDBJ whole genome shotgun (WGS) entry which is preliminary data.</text>
</comment>
<dbReference type="EMBL" id="JAACJN010000036">
    <property type="protein sequence ID" value="KAF5386385.1"/>
    <property type="molecule type" value="Genomic_DNA"/>
</dbReference>
<proteinExistence type="predicted"/>
<protein>
    <submittedName>
        <fullName evidence="1">Uncharacterized protein</fullName>
    </submittedName>
</protein>
<evidence type="ECO:0000313" key="1">
    <source>
        <dbReference type="EMBL" id="KAF5386385.1"/>
    </source>
</evidence>
<dbReference type="AlphaFoldDB" id="A0A8H5HNQ7"/>
<gene>
    <name evidence="1" type="ORF">D9757_006711</name>
</gene>
<keyword evidence="2" id="KW-1185">Reference proteome</keyword>
<accession>A0A8H5HNQ7</accession>
<reference evidence="1 2" key="1">
    <citation type="journal article" date="2020" name="ISME J.">
        <title>Uncovering the hidden diversity of litter-decomposition mechanisms in mushroom-forming fungi.</title>
        <authorList>
            <person name="Floudas D."/>
            <person name="Bentzer J."/>
            <person name="Ahren D."/>
            <person name="Johansson T."/>
            <person name="Persson P."/>
            <person name="Tunlid A."/>
        </authorList>
    </citation>
    <scope>NUCLEOTIDE SEQUENCE [LARGE SCALE GENOMIC DNA]</scope>
    <source>
        <strain evidence="1 2">CBS 406.79</strain>
    </source>
</reference>
<sequence length="104" mass="11838">MARVGGIKNELFWLEEMLIHASGTGYELIIPLPNLSQNLADYFVDLPSPSYRRKNSTGHRSLRCSLYKVSAGRWSTRTLQSIGLFFDNILAINIRHQCLHTAVF</sequence>
<evidence type="ECO:0000313" key="2">
    <source>
        <dbReference type="Proteomes" id="UP000518752"/>
    </source>
</evidence>
<organism evidence="1 2">
    <name type="scientific">Collybiopsis confluens</name>
    <dbReference type="NCBI Taxonomy" id="2823264"/>
    <lineage>
        <taxon>Eukaryota</taxon>
        <taxon>Fungi</taxon>
        <taxon>Dikarya</taxon>
        <taxon>Basidiomycota</taxon>
        <taxon>Agaricomycotina</taxon>
        <taxon>Agaricomycetes</taxon>
        <taxon>Agaricomycetidae</taxon>
        <taxon>Agaricales</taxon>
        <taxon>Marasmiineae</taxon>
        <taxon>Omphalotaceae</taxon>
        <taxon>Collybiopsis</taxon>
    </lineage>
</organism>
<dbReference type="Proteomes" id="UP000518752">
    <property type="component" value="Unassembled WGS sequence"/>
</dbReference>